<comment type="caution">
    <text evidence="2">The sequence shown here is derived from an EMBL/GenBank/DDBJ whole genome shotgun (WGS) entry which is preliminary data.</text>
</comment>
<dbReference type="EMBL" id="JAYMYQ010000001">
    <property type="protein sequence ID" value="KAK7363424.1"/>
    <property type="molecule type" value="Genomic_DNA"/>
</dbReference>
<gene>
    <name evidence="2" type="ORF">VNO77_05567</name>
</gene>
<keyword evidence="3" id="KW-1185">Reference proteome</keyword>
<reference evidence="2 3" key="1">
    <citation type="submission" date="2024-01" db="EMBL/GenBank/DDBJ databases">
        <title>The genomes of 5 underutilized Papilionoideae crops provide insights into root nodulation and disease resistanc.</title>
        <authorList>
            <person name="Jiang F."/>
        </authorList>
    </citation>
    <scope>NUCLEOTIDE SEQUENCE [LARGE SCALE GENOMIC DNA]</scope>
    <source>
        <strain evidence="2">LVBAO_FW01</strain>
        <tissue evidence="2">Leaves</tissue>
    </source>
</reference>
<feature type="compositionally biased region" description="Low complexity" evidence="1">
    <location>
        <begin position="256"/>
        <end position="269"/>
    </location>
</feature>
<proteinExistence type="predicted"/>
<accession>A0AAN9RA55</accession>
<feature type="region of interest" description="Disordered" evidence="1">
    <location>
        <begin position="77"/>
        <end position="99"/>
    </location>
</feature>
<name>A0AAN9RA55_CANGL</name>
<evidence type="ECO:0000313" key="3">
    <source>
        <dbReference type="Proteomes" id="UP001367508"/>
    </source>
</evidence>
<protein>
    <submittedName>
        <fullName evidence="2">Uncharacterized protein</fullName>
    </submittedName>
</protein>
<sequence length="346" mass="38645">MSRFQTCVEASYKELRKCLTIFQIWKVLIAICAVNDGVFFCVRNDVYGIITLSISRFFRQKLSCGASIFDAFPPPLTPSLRSDQRSTNQRRNSNTREGKTTIIPKTEDLDYELSPYTTFSGDVGAHYFHVLKLCLFIAYKIRGILDNVASSSGGNLRAFFIGMGFLPYLVDKVIEENGDDNSEILLEALLRCSKTQLKYLTRQSWVVVWKQSPQTPHWWKAGSLAAEPSFAKFSNLLVEQMPILVLQQSRAHKSNSDSSDSLDGSLNTSRGRSAPNFCPDGHSKELVSTVGLNLIENEIVVNVKALQKSNSQSSDSLDSLFDDTDPHGISTVNQTKEILSHLTVNI</sequence>
<dbReference type="AlphaFoldDB" id="A0AAN9RA55"/>
<dbReference type="Proteomes" id="UP001367508">
    <property type="component" value="Unassembled WGS sequence"/>
</dbReference>
<evidence type="ECO:0000313" key="2">
    <source>
        <dbReference type="EMBL" id="KAK7363424.1"/>
    </source>
</evidence>
<feature type="region of interest" description="Disordered" evidence="1">
    <location>
        <begin position="249"/>
        <end position="280"/>
    </location>
</feature>
<organism evidence="2 3">
    <name type="scientific">Canavalia gladiata</name>
    <name type="common">Sword bean</name>
    <name type="synonym">Dolichos gladiatus</name>
    <dbReference type="NCBI Taxonomy" id="3824"/>
    <lineage>
        <taxon>Eukaryota</taxon>
        <taxon>Viridiplantae</taxon>
        <taxon>Streptophyta</taxon>
        <taxon>Embryophyta</taxon>
        <taxon>Tracheophyta</taxon>
        <taxon>Spermatophyta</taxon>
        <taxon>Magnoliopsida</taxon>
        <taxon>eudicotyledons</taxon>
        <taxon>Gunneridae</taxon>
        <taxon>Pentapetalae</taxon>
        <taxon>rosids</taxon>
        <taxon>fabids</taxon>
        <taxon>Fabales</taxon>
        <taxon>Fabaceae</taxon>
        <taxon>Papilionoideae</taxon>
        <taxon>50 kb inversion clade</taxon>
        <taxon>NPAAA clade</taxon>
        <taxon>indigoferoid/millettioid clade</taxon>
        <taxon>Phaseoleae</taxon>
        <taxon>Canavalia</taxon>
    </lineage>
</organism>
<evidence type="ECO:0000256" key="1">
    <source>
        <dbReference type="SAM" id="MobiDB-lite"/>
    </source>
</evidence>